<evidence type="ECO:0000313" key="3">
    <source>
        <dbReference type="Proteomes" id="UP001630127"/>
    </source>
</evidence>
<proteinExistence type="predicted"/>
<comment type="caution">
    <text evidence="2">The sequence shown here is derived from an EMBL/GenBank/DDBJ whole genome shotgun (WGS) entry which is preliminary data.</text>
</comment>
<protein>
    <submittedName>
        <fullName evidence="2">Uncharacterized protein</fullName>
    </submittedName>
</protein>
<keyword evidence="3" id="KW-1185">Reference proteome</keyword>
<name>A0ABD2Z494_9GENT</name>
<gene>
    <name evidence="2" type="ORF">ACH5RR_027012</name>
</gene>
<feature type="region of interest" description="Disordered" evidence="1">
    <location>
        <begin position="1"/>
        <end position="26"/>
    </location>
</feature>
<evidence type="ECO:0000256" key="1">
    <source>
        <dbReference type="SAM" id="MobiDB-lite"/>
    </source>
</evidence>
<organism evidence="2 3">
    <name type="scientific">Cinchona calisaya</name>
    <dbReference type="NCBI Taxonomy" id="153742"/>
    <lineage>
        <taxon>Eukaryota</taxon>
        <taxon>Viridiplantae</taxon>
        <taxon>Streptophyta</taxon>
        <taxon>Embryophyta</taxon>
        <taxon>Tracheophyta</taxon>
        <taxon>Spermatophyta</taxon>
        <taxon>Magnoliopsida</taxon>
        <taxon>eudicotyledons</taxon>
        <taxon>Gunneridae</taxon>
        <taxon>Pentapetalae</taxon>
        <taxon>asterids</taxon>
        <taxon>lamiids</taxon>
        <taxon>Gentianales</taxon>
        <taxon>Rubiaceae</taxon>
        <taxon>Cinchonoideae</taxon>
        <taxon>Cinchoneae</taxon>
        <taxon>Cinchona</taxon>
    </lineage>
</organism>
<dbReference type="Proteomes" id="UP001630127">
    <property type="component" value="Unassembled WGS sequence"/>
</dbReference>
<dbReference type="EMBL" id="JBJUIK010000011">
    <property type="protein sequence ID" value="KAL3514295.1"/>
    <property type="molecule type" value="Genomic_DNA"/>
</dbReference>
<reference evidence="2 3" key="1">
    <citation type="submission" date="2024-11" db="EMBL/GenBank/DDBJ databases">
        <title>A near-complete genome assembly of Cinchona calisaya.</title>
        <authorList>
            <person name="Lian D.C."/>
            <person name="Zhao X.W."/>
            <person name="Wei L."/>
        </authorList>
    </citation>
    <scope>NUCLEOTIDE SEQUENCE [LARGE SCALE GENOMIC DNA]</scope>
    <source>
        <tissue evidence="2">Nenye</tissue>
    </source>
</reference>
<dbReference type="AlphaFoldDB" id="A0ABD2Z494"/>
<sequence length="97" mass="10847">MEEIHLAASQPQESTSNRKRREGSSSGAYNIKRECLSFTTSLQEGFRYIKAIFVGQAKKITAKNEKEATEADLLASKMQVDAADEAENTKKKLDKSY</sequence>
<accession>A0ABD2Z494</accession>
<evidence type="ECO:0000313" key="2">
    <source>
        <dbReference type="EMBL" id="KAL3514295.1"/>
    </source>
</evidence>